<sequence>MSKYVVHTDAWIPCPTFSISPFFLLSGVSEVRTPTPTYNNACPCQLSYAYRDKNFLPIATDSIEPTTCPPSHRSKTIFYLGLGSYTTVLLSPYFAIPTLNPNPTLSVSCDPTFIHVHFSHYFLNFNEKN</sequence>
<dbReference type="HOGENOM" id="CLU_1951984_0_0_1"/>
<gene>
    <name evidence="2" type="ordered locus">MTR_3g462350</name>
    <name evidence="3" type="ORF">MtrunA17_Chr3g0103781</name>
</gene>
<dbReference type="EMBL" id="CM001219">
    <property type="protein sequence ID" value="KEH34155.1"/>
    <property type="molecule type" value="Genomic_DNA"/>
</dbReference>
<keyword evidence="1 2" id="KW-0812">Transmembrane</keyword>
<evidence type="ECO:0000313" key="4">
    <source>
        <dbReference type="EnsemblPlants" id="KEH34155"/>
    </source>
</evidence>
<keyword evidence="1" id="KW-0472">Membrane</keyword>
<evidence type="ECO:0000313" key="3">
    <source>
        <dbReference type="EMBL" id="RHN67539.1"/>
    </source>
</evidence>
<dbReference type="EnsemblPlants" id="KEH34155">
    <property type="protein sequence ID" value="KEH34155"/>
    <property type="gene ID" value="MTR_3g462350"/>
</dbReference>
<accession>A0A072V7J8</accession>
<evidence type="ECO:0000313" key="5">
    <source>
        <dbReference type="Proteomes" id="UP000002051"/>
    </source>
</evidence>
<protein>
    <submittedName>
        <fullName evidence="2">Transmembrane protein, putative</fullName>
    </submittedName>
</protein>
<dbReference type="AlphaFoldDB" id="A0A072V7J8"/>
<dbReference type="Proteomes" id="UP000002051">
    <property type="component" value="Chromosome 3"/>
</dbReference>
<dbReference type="Gramene" id="rna15737">
    <property type="protein sequence ID" value="RHN67539.1"/>
    <property type="gene ID" value="gene15737"/>
</dbReference>
<reference evidence="2 5" key="1">
    <citation type="journal article" date="2011" name="Nature">
        <title>The Medicago genome provides insight into the evolution of rhizobial symbioses.</title>
        <authorList>
            <person name="Young N.D."/>
            <person name="Debelle F."/>
            <person name="Oldroyd G.E."/>
            <person name="Geurts R."/>
            <person name="Cannon S.B."/>
            <person name="Udvardi M.K."/>
            <person name="Benedito V.A."/>
            <person name="Mayer K.F."/>
            <person name="Gouzy J."/>
            <person name="Schoof H."/>
            <person name="Van de Peer Y."/>
            <person name="Proost S."/>
            <person name="Cook D.R."/>
            <person name="Meyers B.C."/>
            <person name="Spannagl M."/>
            <person name="Cheung F."/>
            <person name="De Mita S."/>
            <person name="Krishnakumar V."/>
            <person name="Gundlach H."/>
            <person name="Zhou S."/>
            <person name="Mudge J."/>
            <person name="Bharti A.K."/>
            <person name="Murray J.D."/>
            <person name="Naoumkina M.A."/>
            <person name="Rosen B."/>
            <person name="Silverstein K.A."/>
            <person name="Tang H."/>
            <person name="Rombauts S."/>
            <person name="Zhao P.X."/>
            <person name="Zhou P."/>
            <person name="Barbe V."/>
            <person name="Bardou P."/>
            <person name="Bechner M."/>
            <person name="Bellec A."/>
            <person name="Berger A."/>
            <person name="Berges H."/>
            <person name="Bidwell S."/>
            <person name="Bisseling T."/>
            <person name="Choisne N."/>
            <person name="Couloux A."/>
            <person name="Denny R."/>
            <person name="Deshpande S."/>
            <person name="Dai X."/>
            <person name="Doyle J.J."/>
            <person name="Dudez A.M."/>
            <person name="Farmer A.D."/>
            <person name="Fouteau S."/>
            <person name="Franken C."/>
            <person name="Gibelin C."/>
            <person name="Gish J."/>
            <person name="Goldstein S."/>
            <person name="Gonzalez A.J."/>
            <person name="Green P.J."/>
            <person name="Hallab A."/>
            <person name="Hartog M."/>
            <person name="Hua A."/>
            <person name="Humphray S.J."/>
            <person name="Jeong D.H."/>
            <person name="Jing Y."/>
            <person name="Jocker A."/>
            <person name="Kenton S.M."/>
            <person name="Kim D.J."/>
            <person name="Klee K."/>
            <person name="Lai H."/>
            <person name="Lang C."/>
            <person name="Lin S."/>
            <person name="Macmil S.L."/>
            <person name="Magdelenat G."/>
            <person name="Matthews L."/>
            <person name="McCorrison J."/>
            <person name="Monaghan E.L."/>
            <person name="Mun J.H."/>
            <person name="Najar F.Z."/>
            <person name="Nicholson C."/>
            <person name="Noirot C."/>
            <person name="O'Bleness M."/>
            <person name="Paule C.R."/>
            <person name="Poulain J."/>
            <person name="Prion F."/>
            <person name="Qin B."/>
            <person name="Qu C."/>
            <person name="Retzel E.F."/>
            <person name="Riddle C."/>
            <person name="Sallet E."/>
            <person name="Samain S."/>
            <person name="Samson N."/>
            <person name="Sanders I."/>
            <person name="Saurat O."/>
            <person name="Scarpelli C."/>
            <person name="Schiex T."/>
            <person name="Segurens B."/>
            <person name="Severin A.J."/>
            <person name="Sherrier D.J."/>
            <person name="Shi R."/>
            <person name="Sims S."/>
            <person name="Singer S.R."/>
            <person name="Sinharoy S."/>
            <person name="Sterck L."/>
            <person name="Viollet A."/>
            <person name="Wang B.B."/>
            <person name="Wang K."/>
            <person name="Wang M."/>
            <person name="Wang X."/>
            <person name="Warfsmann J."/>
            <person name="Weissenbach J."/>
            <person name="White D.D."/>
            <person name="White J.D."/>
            <person name="Wiley G.B."/>
            <person name="Wincker P."/>
            <person name="Xing Y."/>
            <person name="Yang L."/>
            <person name="Yao Z."/>
            <person name="Ying F."/>
            <person name="Zhai J."/>
            <person name="Zhou L."/>
            <person name="Zuber A."/>
            <person name="Denarie J."/>
            <person name="Dixon R.A."/>
            <person name="May G.D."/>
            <person name="Schwartz D.C."/>
            <person name="Rogers J."/>
            <person name="Quetier F."/>
            <person name="Town C.D."/>
            <person name="Roe B.A."/>
        </authorList>
    </citation>
    <scope>NUCLEOTIDE SEQUENCE [LARGE SCALE GENOMIC DNA]</scope>
    <source>
        <strain evidence="2">A17</strain>
        <strain evidence="4 5">cv. Jemalong A17</strain>
    </source>
</reference>
<reference evidence="4" key="3">
    <citation type="submission" date="2015-04" db="UniProtKB">
        <authorList>
            <consortium name="EnsemblPlants"/>
        </authorList>
    </citation>
    <scope>IDENTIFICATION</scope>
    <source>
        <strain evidence="4">cv. Jemalong A17</strain>
    </source>
</reference>
<reference evidence="3" key="4">
    <citation type="journal article" date="2018" name="Nat. Plants">
        <title>Whole-genome landscape of Medicago truncatula symbiotic genes.</title>
        <authorList>
            <person name="Pecrix Y."/>
            <person name="Gamas P."/>
            <person name="Carrere S."/>
        </authorList>
    </citation>
    <scope>NUCLEOTIDE SEQUENCE</scope>
    <source>
        <tissue evidence="3">Leaves</tissue>
    </source>
</reference>
<feature type="transmembrane region" description="Helical" evidence="1">
    <location>
        <begin position="77"/>
        <end position="96"/>
    </location>
</feature>
<dbReference type="EMBL" id="PSQE01000003">
    <property type="protein sequence ID" value="RHN67539.1"/>
    <property type="molecule type" value="Genomic_DNA"/>
</dbReference>
<keyword evidence="1" id="KW-1133">Transmembrane helix</keyword>
<proteinExistence type="predicted"/>
<reference evidence="2 5" key="2">
    <citation type="journal article" date="2014" name="BMC Genomics">
        <title>An improved genome release (version Mt4.0) for the model legume Medicago truncatula.</title>
        <authorList>
            <person name="Tang H."/>
            <person name="Krishnakumar V."/>
            <person name="Bidwell S."/>
            <person name="Rosen B."/>
            <person name="Chan A."/>
            <person name="Zhou S."/>
            <person name="Gentzbittel L."/>
            <person name="Childs K.L."/>
            <person name="Yandell M."/>
            <person name="Gundlach H."/>
            <person name="Mayer K.F."/>
            <person name="Schwartz D.C."/>
            <person name="Town C.D."/>
        </authorList>
    </citation>
    <scope>GENOME REANNOTATION</scope>
    <source>
        <strain evidence="2">A17</strain>
        <strain evidence="4 5">cv. Jemalong A17</strain>
    </source>
</reference>
<evidence type="ECO:0000256" key="1">
    <source>
        <dbReference type="SAM" id="Phobius"/>
    </source>
</evidence>
<organism evidence="2 5">
    <name type="scientific">Medicago truncatula</name>
    <name type="common">Barrel medic</name>
    <name type="synonym">Medicago tribuloides</name>
    <dbReference type="NCBI Taxonomy" id="3880"/>
    <lineage>
        <taxon>Eukaryota</taxon>
        <taxon>Viridiplantae</taxon>
        <taxon>Streptophyta</taxon>
        <taxon>Embryophyta</taxon>
        <taxon>Tracheophyta</taxon>
        <taxon>Spermatophyta</taxon>
        <taxon>Magnoliopsida</taxon>
        <taxon>eudicotyledons</taxon>
        <taxon>Gunneridae</taxon>
        <taxon>Pentapetalae</taxon>
        <taxon>rosids</taxon>
        <taxon>fabids</taxon>
        <taxon>Fabales</taxon>
        <taxon>Fabaceae</taxon>
        <taxon>Papilionoideae</taxon>
        <taxon>50 kb inversion clade</taxon>
        <taxon>NPAAA clade</taxon>
        <taxon>Hologalegina</taxon>
        <taxon>IRL clade</taxon>
        <taxon>Trifolieae</taxon>
        <taxon>Medicago</taxon>
    </lineage>
</organism>
<dbReference type="Proteomes" id="UP000265566">
    <property type="component" value="Chromosome 3"/>
</dbReference>
<keyword evidence="5" id="KW-1185">Reference proteome</keyword>
<name>A0A072V7J8_MEDTR</name>
<evidence type="ECO:0000313" key="2">
    <source>
        <dbReference type="EMBL" id="KEH34155.1"/>
    </source>
</evidence>